<evidence type="ECO:0000259" key="6">
    <source>
        <dbReference type="Pfam" id="PF00884"/>
    </source>
</evidence>
<evidence type="ECO:0000256" key="3">
    <source>
        <dbReference type="ARBA" id="ARBA00022801"/>
    </source>
</evidence>
<dbReference type="InterPro" id="IPR017850">
    <property type="entry name" value="Alkaline_phosphatase_core_sf"/>
</dbReference>
<dbReference type="Gene3D" id="3.40.720.10">
    <property type="entry name" value="Alkaline Phosphatase, subunit A"/>
    <property type="match status" value="1"/>
</dbReference>
<dbReference type="RefSeq" id="WP_250826302.1">
    <property type="nucleotide sequence ID" value="NZ_JAMOIL010000003.1"/>
</dbReference>
<keyword evidence="8" id="KW-1185">Reference proteome</keyword>
<evidence type="ECO:0000313" key="8">
    <source>
        <dbReference type="Proteomes" id="UP001139485"/>
    </source>
</evidence>
<dbReference type="Gene3D" id="3.30.1120.10">
    <property type="match status" value="1"/>
</dbReference>
<accession>A0A9X2D541</accession>
<keyword evidence="4" id="KW-0106">Calcium</keyword>
<feature type="region of interest" description="Disordered" evidence="5">
    <location>
        <begin position="1"/>
        <end position="47"/>
    </location>
</feature>
<dbReference type="Proteomes" id="UP001139485">
    <property type="component" value="Unassembled WGS sequence"/>
</dbReference>
<feature type="compositionally biased region" description="Basic and acidic residues" evidence="5">
    <location>
        <begin position="1"/>
        <end position="11"/>
    </location>
</feature>
<dbReference type="EMBL" id="JAMOIL010000003">
    <property type="protein sequence ID" value="MCM0619483.1"/>
    <property type="molecule type" value="Genomic_DNA"/>
</dbReference>
<keyword evidence="3" id="KW-0378">Hydrolase</keyword>
<comment type="caution">
    <text evidence="7">The sequence shown here is derived from an EMBL/GenBank/DDBJ whole genome shotgun (WGS) entry which is preliminary data.</text>
</comment>
<dbReference type="PANTHER" id="PTHR42693">
    <property type="entry name" value="ARYLSULFATASE FAMILY MEMBER"/>
    <property type="match status" value="1"/>
</dbReference>
<dbReference type="AlphaFoldDB" id="A0A9X2D541"/>
<dbReference type="GO" id="GO:0046872">
    <property type="term" value="F:metal ion binding"/>
    <property type="evidence" value="ECO:0007669"/>
    <property type="project" value="UniProtKB-KW"/>
</dbReference>
<sequence>MNQPSDADRTHLPLRRARRVDASPADLPVDVRHSTPPRPEAPLRPPAGAPNVLVVLIDDMGFGASSAFGGPCEMPTAERMAAQGVRFTRFHTTALCSPTRQALLTGRNHHTVNMGVIAEVATAARGYTGVRPDDCATLAQVLRMNGYSTGAFGKMHQTPPWETSPAGPFDRWPTGEGFDRFYGFLGGDTHQFTPALVDGTTPIEPPRTPEEGYHLSEDLVDQVIGWTSTLGALTPDKPWFAYLAFGATHAPHHAPQSYLDSYRGAFDHGYDEQRARTFARQQELGVVGPDAELTAPNPHIPLYADLDEDSRRVGNRLFEAYAAMATHADDQVDRLLRALEEQGVLDDTLVLYVLGDNGASAEAGAFGTFNEMAYQNDVAMTTAQIQERLDEVGGPTAFNHVPAGWAHAMNTPYQWSKIVASHWGGTRTGMIARLPGRVPAGEVRHQFTHVIDVVPTILELAGLPVPTSVNGIDQAPLEGTSFLYALDDADAAERHRTQYFEIAGNRGIYHDGWTAVTQHLLPWPDRTYPVPAFDGDTWELYAPGDWTQAHDVAAEMPEKLRELQDRFLVEAARYHVLPLDDRQRERFDPRVAGRQDLVGDRTRMVLRPGMTRLNENTVLNVKNTSFRATASLTLPEDAPASGVVLAQGGGFGGWVIYLDAGVPVYVHNFVGLELFTVRGTSALPAGEQTLVLDFVYDGGGAGRGGTATFRLGRGEDATVLGSGRVERTVPALFSFDEGLDVGLDSLDPVVAGYPTPQGRFSGTVHQVVLDIDPGAEHDEEMVVRARYRRQ</sequence>
<feature type="compositionally biased region" description="Pro residues" evidence="5">
    <location>
        <begin position="36"/>
        <end position="47"/>
    </location>
</feature>
<evidence type="ECO:0000256" key="1">
    <source>
        <dbReference type="ARBA" id="ARBA00008779"/>
    </source>
</evidence>
<dbReference type="CDD" id="cd16025">
    <property type="entry name" value="PAS_like"/>
    <property type="match status" value="1"/>
</dbReference>
<dbReference type="InterPro" id="IPR024607">
    <property type="entry name" value="Sulfatase_CS"/>
</dbReference>
<name>A0A9X2D541_9ACTN</name>
<protein>
    <submittedName>
        <fullName evidence="7">Arylsulfatase</fullName>
    </submittedName>
</protein>
<dbReference type="SUPFAM" id="SSF53649">
    <property type="entry name" value="Alkaline phosphatase-like"/>
    <property type="match status" value="1"/>
</dbReference>
<dbReference type="InterPro" id="IPR000917">
    <property type="entry name" value="Sulfatase_N"/>
</dbReference>
<evidence type="ECO:0000313" key="7">
    <source>
        <dbReference type="EMBL" id="MCM0619483.1"/>
    </source>
</evidence>
<reference evidence="7" key="1">
    <citation type="submission" date="2022-05" db="EMBL/GenBank/DDBJ databases">
        <authorList>
            <person name="Tuo L."/>
        </authorList>
    </citation>
    <scope>NUCLEOTIDE SEQUENCE</scope>
    <source>
        <strain evidence="7">BSK12Z-4</strain>
    </source>
</reference>
<dbReference type="GO" id="GO:0016787">
    <property type="term" value="F:hydrolase activity"/>
    <property type="evidence" value="ECO:0007669"/>
    <property type="project" value="UniProtKB-KW"/>
</dbReference>
<organism evidence="7 8">
    <name type="scientific">Nocardioides bruguierae</name>
    <dbReference type="NCBI Taxonomy" id="2945102"/>
    <lineage>
        <taxon>Bacteria</taxon>
        <taxon>Bacillati</taxon>
        <taxon>Actinomycetota</taxon>
        <taxon>Actinomycetes</taxon>
        <taxon>Propionibacteriales</taxon>
        <taxon>Nocardioidaceae</taxon>
        <taxon>Nocardioides</taxon>
    </lineage>
</organism>
<gene>
    <name evidence="7" type="ORF">M8330_04125</name>
</gene>
<evidence type="ECO:0000256" key="4">
    <source>
        <dbReference type="ARBA" id="ARBA00022837"/>
    </source>
</evidence>
<comment type="similarity">
    <text evidence="1">Belongs to the sulfatase family.</text>
</comment>
<dbReference type="PROSITE" id="PS00523">
    <property type="entry name" value="SULFATASE_1"/>
    <property type="match status" value="1"/>
</dbReference>
<dbReference type="PANTHER" id="PTHR42693:SF43">
    <property type="entry name" value="BLL2667 PROTEIN"/>
    <property type="match status" value="1"/>
</dbReference>
<proteinExistence type="inferred from homology"/>
<keyword evidence="2" id="KW-0479">Metal-binding</keyword>
<evidence type="ECO:0000256" key="2">
    <source>
        <dbReference type="ARBA" id="ARBA00022723"/>
    </source>
</evidence>
<dbReference type="InterPro" id="IPR050738">
    <property type="entry name" value="Sulfatase"/>
</dbReference>
<feature type="domain" description="Sulfatase N-terminal" evidence="6">
    <location>
        <begin position="50"/>
        <end position="462"/>
    </location>
</feature>
<evidence type="ECO:0000256" key="5">
    <source>
        <dbReference type="SAM" id="MobiDB-lite"/>
    </source>
</evidence>
<dbReference type="Pfam" id="PF00884">
    <property type="entry name" value="Sulfatase"/>
    <property type="match status" value="1"/>
</dbReference>